<evidence type="ECO:0000313" key="7">
    <source>
        <dbReference type="WormBase" id="ZK896.5"/>
    </source>
</evidence>
<organism evidence="5 6">
    <name type="scientific">Caenorhabditis elegans</name>
    <dbReference type="NCBI Taxonomy" id="6239"/>
    <lineage>
        <taxon>Eukaryota</taxon>
        <taxon>Metazoa</taxon>
        <taxon>Ecdysozoa</taxon>
        <taxon>Nematoda</taxon>
        <taxon>Chromadorea</taxon>
        <taxon>Rhabditida</taxon>
        <taxon>Rhabditina</taxon>
        <taxon>Rhabditomorpha</taxon>
        <taxon>Rhabditoidea</taxon>
        <taxon>Rhabditidae</taxon>
        <taxon>Peloderinae</taxon>
        <taxon>Caenorhabditis</taxon>
    </lineage>
</organism>
<dbReference type="Pfam" id="PF24512">
    <property type="entry name" value="DUF7592"/>
    <property type="match status" value="1"/>
</dbReference>
<dbReference type="AlphaFoldDB" id="Q9XUA8"/>
<dbReference type="KEGG" id="cel:CELE_ZK896.5"/>
<dbReference type="InParanoid" id="Q9XUA8"/>
<feature type="domain" description="CUB-like" evidence="2">
    <location>
        <begin position="22"/>
        <end position="137"/>
    </location>
</feature>
<dbReference type="Bgee" id="WBGene00014136">
    <property type="expression patterns" value="Expressed in material anatomical entity and 5 other cell types or tissues"/>
</dbReference>
<evidence type="ECO:0000313" key="6">
    <source>
        <dbReference type="Proteomes" id="UP000001940"/>
    </source>
</evidence>
<dbReference type="PIR" id="T28077">
    <property type="entry name" value="T28077"/>
</dbReference>
<keyword evidence="8" id="KW-1267">Proteomics identification</keyword>
<dbReference type="HOGENOM" id="CLU_025754_1_0_1"/>
<evidence type="ECO:0000313" key="5">
    <source>
        <dbReference type="EMBL" id="CAB05320.2"/>
    </source>
</evidence>
<dbReference type="GeneID" id="178239"/>
<dbReference type="EMBL" id="BX284604">
    <property type="protein sequence ID" value="CAB05320.2"/>
    <property type="molecule type" value="Genomic_DNA"/>
</dbReference>
<dbReference type="AGR" id="WB:WBGene00014136"/>
<dbReference type="PeptideAtlas" id="Q9XUA8"/>
<dbReference type="eggNOG" id="ENOG502TGXF">
    <property type="taxonomic scope" value="Eukaryota"/>
</dbReference>
<dbReference type="Pfam" id="PF24511">
    <property type="entry name" value="DUF7591"/>
    <property type="match status" value="1"/>
</dbReference>
<evidence type="ECO:0007829" key="8">
    <source>
        <dbReference type="PeptideAtlas" id="Q9XUA8"/>
    </source>
</evidence>
<dbReference type="PaxDb" id="6239-ZK896.5.1"/>
<dbReference type="PhylomeDB" id="Q9XUA8"/>
<evidence type="ECO:0000256" key="1">
    <source>
        <dbReference type="SAM" id="SignalP"/>
    </source>
</evidence>
<dbReference type="UCSC" id="ZK896.5.1">
    <property type="organism name" value="c. elegans"/>
</dbReference>
<reference evidence="5 6" key="1">
    <citation type="journal article" date="1998" name="Science">
        <title>Genome sequence of the nematode C. elegans: a platform for investigating biology.</title>
        <authorList>
            <consortium name="The C. elegans sequencing consortium"/>
            <person name="Sulson J.E."/>
            <person name="Waterston R."/>
        </authorList>
    </citation>
    <scope>NUCLEOTIDE SEQUENCE [LARGE SCALE GENOMIC DNA]</scope>
    <source>
        <strain evidence="5 6">Bristol N2</strain>
    </source>
</reference>
<dbReference type="InterPro" id="IPR003366">
    <property type="entry name" value="CUB-like_dom"/>
</dbReference>
<protein>
    <submittedName>
        <fullName evidence="5">CUB-like domain-containing protein</fullName>
    </submittedName>
</protein>
<dbReference type="OrthoDB" id="5834179at2759"/>
<dbReference type="InterPro" id="IPR056013">
    <property type="entry name" value="DUF7591"/>
</dbReference>
<accession>Q9XUA8</accession>
<dbReference type="STRING" id="6239.ZK896.5.2"/>
<dbReference type="InterPro" id="IPR056014">
    <property type="entry name" value="DUF7592"/>
</dbReference>
<feature type="chain" id="PRO_5004336704" evidence="1">
    <location>
        <begin position="23"/>
        <end position="484"/>
    </location>
</feature>
<feature type="signal peptide" evidence="1">
    <location>
        <begin position="1"/>
        <end position="22"/>
    </location>
</feature>
<evidence type="ECO:0000259" key="2">
    <source>
        <dbReference type="Pfam" id="PF02408"/>
    </source>
</evidence>
<feature type="domain" description="DUF7592" evidence="4">
    <location>
        <begin position="155"/>
        <end position="230"/>
    </location>
</feature>
<keyword evidence="6" id="KW-1185">Reference proteome</keyword>
<dbReference type="PANTHER" id="PTHR47920">
    <property type="entry name" value="PROTEIN CBG13378-RELATED"/>
    <property type="match status" value="1"/>
</dbReference>
<dbReference type="PANTHER" id="PTHR47920:SF1">
    <property type="entry name" value="CUB-LIKE DOMAIN-CONTAINING PROTEIN"/>
    <property type="match status" value="1"/>
</dbReference>
<gene>
    <name evidence="5" type="ORF">CELE_ZK896.5</name>
    <name evidence="5 7" type="ORF">ZK896.5</name>
</gene>
<dbReference type="CTD" id="178239"/>
<dbReference type="Pfam" id="PF02408">
    <property type="entry name" value="CUB_2"/>
    <property type="match status" value="1"/>
</dbReference>
<dbReference type="FunCoup" id="Q9XUA8">
    <property type="interactions" value="388"/>
</dbReference>
<feature type="domain" description="DUF7591" evidence="3">
    <location>
        <begin position="247"/>
        <end position="347"/>
    </location>
</feature>
<evidence type="ECO:0000259" key="4">
    <source>
        <dbReference type="Pfam" id="PF24512"/>
    </source>
</evidence>
<evidence type="ECO:0000259" key="3">
    <source>
        <dbReference type="Pfam" id="PF24511"/>
    </source>
</evidence>
<dbReference type="WormBase" id="ZK896.5">
    <property type="protein sequence ID" value="CE28276"/>
    <property type="gene ID" value="WBGene00014136"/>
</dbReference>
<keyword evidence="1" id="KW-0732">Signal</keyword>
<dbReference type="Proteomes" id="UP000001940">
    <property type="component" value="Chromosome IV"/>
</dbReference>
<proteinExistence type="evidence at protein level"/>
<dbReference type="OMA" id="SWIINIP"/>
<name>Q9XUA8_CAEEL</name>
<sequence>MKSCWNLLSILVLSSFLSSTLADYTCSPSITINPPVNISNAWFYPNTWNDSLPAPTYAAGQNCSWIINIPKGMYAWVSVNASTNTQSSLTLVDSVSYSTRIEDAGLEPFFLLDPSFTVTLQAVQMGTFGIRVQWYNVRPVIATSWSVRANSSPLALYAGDFDNSTVIRADTQVSLLATHPRIFGTNYFLRATQVYDGPSINSTHLGNLYQVLSSGKNLVSSGTYLTLYSLQYGLTVGNAVVLQDYTNVNQFKSYQAVYCTIPDACPVSLDATNGTAAAIHFNELFFVKQLSMATNNTMSVYTNYFSNSNKLADYTYSNYLTSIPQKFPGTFTTFVLDNDHASFQLASTALNADWSSAVDGRRGFFSSANYGIINSNQDFDDQVTAVKYSNISYTVDRPALFGQSTLNVTITYKQNIVLNNVYTVSNYPGPPVYALGDSITVSYKLNGGVSSGPFVSFGFDSYSSASTHGIFVTIVLAVWMIISL</sequence>
<dbReference type="RefSeq" id="NP_502453.1">
    <property type="nucleotide sequence ID" value="NM_070052.3"/>
</dbReference>